<dbReference type="PANTHER" id="PTHR11575">
    <property type="entry name" value="5'-NUCLEOTIDASE-RELATED"/>
    <property type="match status" value="1"/>
</dbReference>
<feature type="domain" description="5'-Nucleotidase C-terminal" evidence="4">
    <location>
        <begin position="288"/>
        <end position="429"/>
    </location>
</feature>
<dbReference type="InterPro" id="IPR004843">
    <property type="entry name" value="Calcineurin-like_PHP"/>
</dbReference>
<dbReference type="RefSeq" id="WP_338062744.1">
    <property type="nucleotide sequence ID" value="NZ_CBCRXA010000001.1"/>
</dbReference>
<dbReference type="SUPFAM" id="SSF55816">
    <property type="entry name" value="5'-nucleotidase (syn. UDP-sugar hydrolase), C-terminal domain"/>
    <property type="match status" value="1"/>
</dbReference>
<dbReference type="EMBL" id="JAFBEV010000001">
    <property type="protein sequence ID" value="MBM7656609.1"/>
    <property type="molecule type" value="Genomic_DNA"/>
</dbReference>
<dbReference type="CDD" id="cd00845">
    <property type="entry name" value="MPP_UshA_N_like"/>
    <property type="match status" value="1"/>
</dbReference>
<dbReference type="PRINTS" id="PR01607">
    <property type="entry name" value="APYRASEFAMLY"/>
</dbReference>
<comment type="caution">
    <text evidence="5">The sequence shown here is derived from an EMBL/GenBank/DDBJ whole genome shotgun (WGS) entry which is preliminary data.</text>
</comment>
<evidence type="ECO:0000256" key="1">
    <source>
        <dbReference type="ARBA" id="ARBA00022729"/>
    </source>
</evidence>
<keyword evidence="2" id="KW-0547">Nucleotide-binding</keyword>
<keyword evidence="1" id="KW-0732">Signal</keyword>
<dbReference type="Pfam" id="PF02872">
    <property type="entry name" value="5_nucleotid_C"/>
    <property type="match status" value="1"/>
</dbReference>
<evidence type="ECO:0000259" key="4">
    <source>
        <dbReference type="Pfam" id="PF02872"/>
    </source>
</evidence>
<dbReference type="Pfam" id="PF00149">
    <property type="entry name" value="Metallophos"/>
    <property type="match status" value="1"/>
</dbReference>
<evidence type="ECO:0000256" key="2">
    <source>
        <dbReference type="RuleBase" id="RU362119"/>
    </source>
</evidence>
<dbReference type="InterPro" id="IPR006179">
    <property type="entry name" value="5_nucleotidase/apyrase"/>
</dbReference>
<name>A0ABS2Q495_9BACL</name>
<dbReference type="PANTHER" id="PTHR11575:SF23">
    <property type="entry name" value="5-NUCLEOTIDASE FAMILY PROTEIN"/>
    <property type="match status" value="1"/>
</dbReference>
<dbReference type="InterPro" id="IPR036907">
    <property type="entry name" value="5'-Nucleotdase_C_sf"/>
</dbReference>
<keyword evidence="2" id="KW-0378">Hydrolase</keyword>
<dbReference type="InterPro" id="IPR029052">
    <property type="entry name" value="Metallo-depent_PP-like"/>
</dbReference>
<comment type="similarity">
    <text evidence="2">Belongs to the 5'-nucleotidase family.</text>
</comment>
<protein>
    <submittedName>
        <fullName evidence="5">2',3'-cyclic-nucleotide 2'-phosphodiesterase (5'-nucleotidase family)</fullName>
    </submittedName>
</protein>
<evidence type="ECO:0000259" key="3">
    <source>
        <dbReference type="Pfam" id="PF00149"/>
    </source>
</evidence>
<evidence type="ECO:0000313" key="6">
    <source>
        <dbReference type="Proteomes" id="UP000823201"/>
    </source>
</evidence>
<sequence length="465" mass="52974">MGDIYLITLHFFHTNDWHSHFEHWGSLISYLHIEREHLDRNGEPYLTVDLGDHMDRVNPMTEGLLGKGNVRLLNAAGYDFTTIGNNEGITFTKEQLDAAYKEKKFKIILANLFQLDGSRPDWCQPYIIKDMKGVKVGIIGLTAAFPKFYELLGWDIHDPYETLKPLVKELRDRVDVLLLMSHVGLPFDEHVAEEITGIDVIIGAHTHHVLEQGKTIDQTLIAQAGKWGKYVGHVTIDFDPDSREVVYKGADLVTLREPADPETDQMLRELNDLGISRMQQKIAQLDHALPADWFRDCEITTSMAEALRRWCDAEIGLVNAGVILNGLPAGDVTRYMIHRICPHPINPCKVTVTGEELIEIIERGLDRNFQTYELKGFGFRGKMLGKLVFSHLDYHTAFQDGRLLISEVTVSGAPLIPERRYTLGTIDMFTLGHFLPPIVRAKQQFFLPETLRDLLAWQIQQSIKR</sequence>
<dbReference type="SUPFAM" id="SSF56300">
    <property type="entry name" value="Metallo-dependent phosphatases"/>
    <property type="match status" value="1"/>
</dbReference>
<dbReference type="InterPro" id="IPR011240">
    <property type="entry name" value="Pesterase_YunD"/>
</dbReference>
<proteinExistence type="inferred from homology"/>
<accession>A0ABS2Q495</accession>
<feature type="domain" description="Calcineurin-like phosphoesterase" evidence="3">
    <location>
        <begin position="10"/>
        <end position="208"/>
    </location>
</feature>
<gene>
    <name evidence="5" type="ORF">JOC27_000045</name>
</gene>
<organism evidence="5 6">
    <name type="scientific">Sporolactobacillus spathodeae</name>
    <dbReference type="NCBI Taxonomy" id="1465502"/>
    <lineage>
        <taxon>Bacteria</taxon>
        <taxon>Bacillati</taxon>
        <taxon>Bacillota</taxon>
        <taxon>Bacilli</taxon>
        <taxon>Bacillales</taxon>
        <taxon>Sporolactobacillaceae</taxon>
        <taxon>Sporolactobacillus</taxon>
    </lineage>
</organism>
<dbReference type="InterPro" id="IPR008334">
    <property type="entry name" value="5'-Nucleotdase_C"/>
</dbReference>
<dbReference type="PIRSF" id="PIRSF036361">
    <property type="entry name" value="YunD"/>
    <property type="match status" value="1"/>
</dbReference>
<keyword evidence="6" id="KW-1185">Reference proteome</keyword>
<reference evidence="5 6" key="1">
    <citation type="submission" date="2021-01" db="EMBL/GenBank/DDBJ databases">
        <title>Genomic Encyclopedia of Type Strains, Phase IV (KMG-IV): sequencing the most valuable type-strain genomes for metagenomic binning, comparative biology and taxonomic classification.</title>
        <authorList>
            <person name="Goeker M."/>
        </authorList>
    </citation>
    <scope>NUCLEOTIDE SEQUENCE [LARGE SCALE GENOMIC DNA]</scope>
    <source>
        <strain evidence="5 6">DSM 100968</strain>
    </source>
</reference>
<dbReference type="Proteomes" id="UP000823201">
    <property type="component" value="Unassembled WGS sequence"/>
</dbReference>
<dbReference type="Gene3D" id="3.90.780.10">
    <property type="entry name" value="5'-Nucleotidase, C-terminal domain"/>
    <property type="match status" value="1"/>
</dbReference>
<dbReference type="Gene3D" id="3.60.21.10">
    <property type="match status" value="1"/>
</dbReference>
<evidence type="ECO:0000313" key="5">
    <source>
        <dbReference type="EMBL" id="MBM7656609.1"/>
    </source>
</evidence>